<sequence length="40" mass="4196">MSNWTGRRVTANLSLTLDGRYHGPGGPADLGAIVSTRPPC</sequence>
<dbReference type="EMBL" id="FOWW01000001">
    <property type="protein sequence ID" value="SFP06568.1"/>
    <property type="molecule type" value="Genomic_DNA"/>
</dbReference>
<protein>
    <recommendedName>
        <fullName evidence="3">RibD C-terminal domain-containing protein</fullName>
    </recommendedName>
</protein>
<dbReference type="AlphaFoldDB" id="A0A1I5MAC6"/>
<evidence type="ECO:0000313" key="1">
    <source>
        <dbReference type="EMBL" id="SFP06568.1"/>
    </source>
</evidence>
<keyword evidence="2" id="KW-1185">Reference proteome</keyword>
<proteinExistence type="predicted"/>
<reference evidence="2" key="1">
    <citation type="submission" date="2016-10" db="EMBL/GenBank/DDBJ databases">
        <authorList>
            <person name="Varghese N."/>
            <person name="Submissions S."/>
        </authorList>
    </citation>
    <scope>NUCLEOTIDE SEQUENCE [LARGE SCALE GENOMIC DNA]</scope>
    <source>
        <strain evidence="2">CGMCC 4.5579</strain>
    </source>
</reference>
<accession>A0A1I5MAC6</accession>
<dbReference type="Proteomes" id="UP000198727">
    <property type="component" value="Unassembled WGS sequence"/>
</dbReference>
<gene>
    <name evidence="1" type="ORF">SAMN05421810_101855</name>
</gene>
<name>A0A1I5MAC6_9PSEU</name>
<evidence type="ECO:0000313" key="2">
    <source>
        <dbReference type="Proteomes" id="UP000198727"/>
    </source>
</evidence>
<evidence type="ECO:0008006" key="3">
    <source>
        <dbReference type="Google" id="ProtNLM"/>
    </source>
</evidence>
<organism evidence="1 2">
    <name type="scientific">Amycolatopsis arida</name>
    <dbReference type="NCBI Taxonomy" id="587909"/>
    <lineage>
        <taxon>Bacteria</taxon>
        <taxon>Bacillati</taxon>
        <taxon>Actinomycetota</taxon>
        <taxon>Actinomycetes</taxon>
        <taxon>Pseudonocardiales</taxon>
        <taxon>Pseudonocardiaceae</taxon>
        <taxon>Amycolatopsis</taxon>
    </lineage>
</organism>